<reference evidence="2" key="1">
    <citation type="submission" date="2021-02" db="EMBL/GenBank/DDBJ databases">
        <authorList>
            <person name="Nowell W R."/>
        </authorList>
    </citation>
    <scope>NUCLEOTIDE SEQUENCE</scope>
</reference>
<evidence type="ECO:0000256" key="1">
    <source>
        <dbReference type="PROSITE-ProRule" id="PRU00221"/>
    </source>
</evidence>
<dbReference type="GO" id="GO:0000417">
    <property type="term" value="C:HIR complex"/>
    <property type="evidence" value="ECO:0007669"/>
    <property type="project" value="TreeGrafter"/>
</dbReference>
<protein>
    <submittedName>
        <fullName evidence="2">Uncharacterized protein</fullName>
    </submittedName>
</protein>
<dbReference type="AlphaFoldDB" id="A0A816SW48"/>
<evidence type="ECO:0000313" key="2">
    <source>
        <dbReference type="EMBL" id="CAF2089835.1"/>
    </source>
</evidence>
<dbReference type="InterPro" id="IPR036322">
    <property type="entry name" value="WD40_repeat_dom_sf"/>
</dbReference>
<dbReference type="PROSITE" id="PS50082">
    <property type="entry name" value="WD_REPEATS_2"/>
    <property type="match status" value="1"/>
</dbReference>
<dbReference type="EMBL" id="CAJNRG010006927">
    <property type="protein sequence ID" value="CAF2089835.1"/>
    <property type="molecule type" value="Genomic_DNA"/>
</dbReference>
<dbReference type="InterPro" id="IPR031120">
    <property type="entry name" value="HIR1-like"/>
</dbReference>
<dbReference type="InterPro" id="IPR001680">
    <property type="entry name" value="WD40_rpt"/>
</dbReference>
<dbReference type="GO" id="GO:0005634">
    <property type="term" value="C:nucleus"/>
    <property type="evidence" value="ECO:0007669"/>
    <property type="project" value="InterPro"/>
</dbReference>
<sequence>MLSITQTYLTTMKDITLRFCSKMKRKLQTIETSTQMGIFLKFTNKNIRTSMMAFVFLNSDVFISKLKLIKPEWIEDGPKESLSSLHINPEGIRVAIASKYNAVDCIRIFRLASILDENYQKQSRLLCRIDTQCALCVRFSYTSDVLAVASRQSVLLYHVTATNSNVTNQPVQSSSSFGDVPETWRLRSSLPSGHVADILDAAWSPSNDHYLASCSIDNHTCIYAWPSATLVTTLRGHTGLVRELTWDPTGLLLTSQSSDGTVNVTYYEMHNRCL</sequence>
<dbReference type="Pfam" id="PF00400">
    <property type="entry name" value="WD40"/>
    <property type="match status" value="2"/>
</dbReference>
<dbReference type="PANTHER" id="PTHR13831:SF0">
    <property type="entry name" value="PROTEIN HIRA"/>
    <property type="match status" value="1"/>
</dbReference>
<dbReference type="Gene3D" id="2.130.10.10">
    <property type="entry name" value="YVTN repeat-like/Quinoprotein amine dehydrogenase"/>
    <property type="match status" value="1"/>
</dbReference>
<dbReference type="GO" id="GO:0031491">
    <property type="term" value="F:nucleosome binding"/>
    <property type="evidence" value="ECO:0007669"/>
    <property type="project" value="TreeGrafter"/>
</dbReference>
<dbReference type="InterPro" id="IPR015943">
    <property type="entry name" value="WD40/YVTN_repeat-like_dom_sf"/>
</dbReference>
<feature type="repeat" description="WD" evidence="1">
    <location>
        <begin position="234"/>
        <end position="264"/>
    </location>
</feature>
<organism evidence="2 3">
    <name type="scientific">Rotaria magnacalcarata</name>
    <dbReference type="NCBI Taxonomy" id="392030"/>
    <lineage>
        <taxon>Eukaryota</taxon>
        <taxon>Metazoa</taxon>
        <taxon>Spiralia</taxon>
        <taxon>Gnathifera</taxon>
        <taxon>Rotifera</taxon>
        <taxon>Eurotatoria</taxon>
        <taxon>Bdelloidea</taxon>
        <taxon>Philodinida</taxon>
        <taxon>Philodinidae</taxon>
        <taxon>Rotaria</taxon>
    </lineage>
</organism>
<accession>A0A816SW48</accession>
<name>A0A816SW48_9BILA</name>
<dbReference type="Proteomes" id="UP000663887">
    <property type="component" value="Unassembled WGS sequence"/>
</dbReference>
<dbReference type="GO" id="GO:0006338">
    <property type="term" value="P:chromatin remodeling"/>
    <property type="evidence" value="ECO:0007669"/>
    <property type="project" value="TreeGrafter"/>
</dbReference>
<comment type="caution">
    <text evidence="2">The sequence shown here is derived from an EMBL/GenBank/DDBJ whole genome shotgun (WGS) entry which is preliminary data.</text>
</comment>
<dbReference type="PANTHER" id="PTHR13831">
    <property type="entry name" value="MEMBER OF THE HIR1 FAMILY OF WD-REPEAT PROTEINS"/>
    <property type="match status" value="1"/>
</dbReference>
<dbReference type="GO" id="GO:0006351">
    <property type="term" value="P:DNA-templated transcription"/>
    <property type="evidence" value="ECO:0007669"/>
    <property type="project" value="InterPro"/>
</dbReference>
<dbReference type="GO" id="GO:0000785">
    <property type="term" value="C:chromatin"/>
    <property type="evidence" value="ECO:0007669"/>
    <property type="project" value="TreeGrafter"/>
</dbReference>
<keyword evidence="1" id="KW-0853">WD repeat</keyword>
<dbReference type="SMART" id="SM00320">
    <property type="entry name" value="WD40"/>
    <property type="match status" value="3"/>
</dbReference>
<gene>
    <name evidence="2" type="ORF">XDN619_LOCUS16374</name>
</gene>
<proteinExistence type="predicted"/>
<evidence type="ECO:0000313" key="3">
    <source>
        <dbReference type="Proteomes" id="UP000663887"/>
    </source>
</evidence>
<dbReference type="SUPFAM" id="SSF50978">
    <property type="entry name" value="WD40 repeat-like"/>
    <property type="match status" value="1"/>
</dbReference>